<name>A0AAD4MIL6_9BILA</name>
<keyword evidence="1" id="KW-0175">Coiled coil</keyword>
<evidence type="ECO:0000256" key="2">
    <source>
        <dbReference type="SAM" id="MobiDB-lite"/>
    </source>
</evidence>
<feature type="coiled-coil region" evidence="1">
    <location>
        <begin position="82"/>
        <end position="158"/>
    </location>
</feature>
<feature type="region of interest" description="Disordered" evidence="2">
    <location>
        <begin position="1"/>
        <end position="43"/>
    </location>
</feature>
<dbReference type="EMBL" id="JAKKPZ010000367">
    <property type="protein sequence ID" value="KAI1695854.1"/>
    <property type="molecule type" value="Genomic_DNA"/>
</dbReference>
<dbReference type="Proteomes" id="UP001201812">
    <property type="component" value="Unassembled WGS sequence"/>
</dbReference>
<sequence length="364" mass="41908">MSEFKAETSSESSQTRTYGLDESDDQLDSEGEQKFTDRSESLEPLEVIDNHNNYIALSEKLRASDARNLQLLTEIRQISGKYQTSTEELKIVQERIRQLETKVQEKQTPMAQLMAILEETTQKVKSEEISMLENLLKSAEAEAEKMKAEIKNKDAEAEKMAGGIFLKYKTEMRSKDAELEASKKRLDLTLRSFGAKDQKCTEFAADLKKCKSDFEDLKKRHSELSQENATLKDQNNSSVSKICEMEQKMAELEAKIDGFDAEKKQEVERRETIVKELQTELEKCRQEAKEAVNARSHAYRTLTDLLPQLAPSDQRKRPLPAAQYEPQPILYFAKRPCADNIPDLEEKRRRRAKTVINEHAYCRI</sequence>
<feature type="compositionally biased region" description="Acidic residues" evidence="2">
    <location>
        <begin position="21"/>
        <end position="30"/>
    </location>
</feature>
<gene>
    <name evidence="3" type="ORF">DdX_19349</name>
</gene>
<keyword evidence="4" id="KW-1185">Reference proteome</keyword>
<evidence type="ECO:0000313" key="4">
    <source>
        <dbReference type="Proteomes" id="UP001201812"/>
    </source>
</evidence>
<organism evidence="3 4">
    <name type="scientific">Ditylenchus destructor</name>
    <dbReference type="NCBI Taxonomy" id="166010"/>
    <lineage>
        <taxon>Eukaryota</taxon>
        <taxon>Metazoa</taxon>
        <taxon>Ecdysozoa</taxon>
        <taxon>Nematoda</taxon>
        <taxon>Chromadorea</taxon>
        <taxon>Rhabditida</taxon>
        <taxon>Tylenchina</taxon>
        <taxon>Tylenchomorpha</taxon>
        <taxon>Sphaerularioidea</taxon>
        <taxon>Anguinidae</taxon>
        <taxon>Anguininae</taxon>
        <taxon>Ditylenchus</taxon>
    </lineage>
</organism>
<evidence type="ECO:0000256" key="1">
    <source>
        <dbReference type="SAM" id="Coils"/>
    </source>
</evidence>
<reference evidence="3" key="1">
    <citation type="submission" date="2022-01" db="EMBL/GenBank/DDBJ databases">
        <title>Genome Sequence Resource for Two Populations of Ditylenchus destructor, the Migratory Endoparasitic Phytonematode.</title>
        <authorList>
            <person name="Zhang H."/>
            <person name="Lin R."/>
            <person name="Xie B."/>
        </authorList>
    </citation>
    <scope>NUCLEOTIDE SEQUENCE</scope>
    <source>
        <strain evidence="3">BazhouSP</strain>
    </source>
</reference>
<dbReference type="AlphaFoldDB" id="A0AAD4MIL6"/>
<feature type="coiled-coil region" evidence="1">
    <location>
        <begin position="207"/>
        <end position="294"/>
    </location>
</feature>
<protein>
    <submittedName>
        <fullName evidence="3">Uncharacterized protein</fullName>
    </submittedName>
</protein>
<accession>A0AAD4MIL6</accession>
<comment type="caution">
    <text evidence="3">The sequence shown here is derived from an EMBL/GenBank/DDBJ whole genome shotgun (WGS) entry which is preliminary data.</text>
</comment>
<evidence type="ECO:0000313" key="3">
    <source>
        <dbReference type="EMBL" id="KAI1695854.1"/>
    </source>
</evidence>
<feature type="compositionally biased region" description="Basic and acidic residues" evidence="2">
    <location>
        <begin position="31"/>
        <end position="41"/>
    </location>
</feature>
<proteinExistence type="predicted"/>